<reference evidence="1" key="1">
    <citation type="journal article" date="2015" name="Nature">
        <title>Complex archaea that bridge the gap between prokaryotes and eukaryotes.</title>
        <authorList>
            <person name="Spang A."/>
            <person name="Saw J.H."/>
            <person name="Jorgensen S.L."/>
            <person name="Zaremba-Niedzwiedzka K."/>
            <person name="Martijn J."/>
            <person name="Lind A.E."/>
            <person name="van Eijk R."/>
            <person name="Schleper C."/>
            <person name="Guy L."/>
            <person name="Ettema T.J."/>
        </authorList>
    </citation>
    <scope>NUCLEOTIDE SEQUENCE</scope>
</reference>
<evidence type="ECO:0000313" key="1">
    <source>
        <dbReference type="EMBL" id="KKO01152.1"/>
    </source>
</evidence>
<dbReference type="AlphaFoldDB" id="A0A0F9XP32"/>
<sequence length="96" mass="10646">MMLHILTKAPHSTAAIQMQQVVGEGDAVVLIEEAVTAVLNPEWLAWKSYQSRIFILVEDVVSRGLASIAKANALPLIDMDELVTLTEQHTKSVTWY</sequence>
<gene>
    <name evidence="1" type="ORF">LCGC14_0121370</name>
</gene>
<dbReference type="SUPFAM" id="SSF75169">
    <property type="entry name" value="DsrEFH-like"/>
    <property type="match status" value="1"/>
</dbReference>
<dbReference type="NCBIfam" id="TIGR03011">
    <property type="entry name" value="sulf_tusB_dsrH"/>
    <property type="match status" value="1"/>
</dbReference>
<dbReference type="PANTHER" id="PTHR37526">
    <property type="entry name" value="PROTEIN TUSB"/>
    <property type="match status" value="1"/>
</dbReference>
<evidence type="ECO:0008006" key="2">
    <source>
        <dbReference type="Google" id="ProtNLM"/>
    </source>
</evidence>
<dbReference type="Pfam" id="PF04077">
    <property type="entry name" value="DsrH"/>
    <property type="match status" value="1"/>
</dbReference>
<proteinExistence type="predicted"/>
<organism evidence="1">
    <name type="scientific">marine sediment metagenome</name>
    <dbReference type="NCBI Taxonomy" id="412755"/>
    <lineage>
        <taxon>unclassified sequences</taxon>
        <taxon>metagenomes</taxon>
        <taxon>ecological metagenomes</taxon>
    </lineage>
</organism>
<dbReference type="GO" id="GO:0002143">
    <property type="term" value="P:tRNA wobble position uridine thiolation"/>
    <property type="evidence" value="ECO:0007669"/>
    <property type="project" value="InterPro"/>
</dbReference>
<comment type="caution">
    <text evidence="1">The sequence shown here is derived from an EMBL/GenBank/DDBJ whole genome shotgun (WGS) entry which is preliminary data.</text>
</comment>
<name>A0A0F9XP32_9ZZZZ</name>
<dbReference type="InterPro" id="IPR007215">
    <property type="entry name" value="Sulphur_relay_TusB/DsrH"/>
</dbReference>
<dbReference type="Gene3D" id="3.40.1260.10">
    <property type="entry name" value="DsrEFH-like"/>
    <property type="match status" value="1"/>
</dbReference>
<dbReference type="EMBL" id="LAZR01000037">
    <property type="protein sequence ID" value="KKO01152.1"/>
    <property type="molecule type" value="Genomic_DNA"/>
</dbReference>
<accession>A0A0F9XP32</accession>
<dbReference type="InterPro" id="IPR027396">
    <property type="entry name" value="DsrEFH-like"/>
</dbReference>
<protein>
    <recommendedName>
        <fullName evidence="2">Sulfurtransferase complex subunit TusB</fullName>
    </recommendedName>
</protein>
<dbReference type="PANTHER" id="PTHR37526:SF1">
    <property type="entry name" value="PROTEIN TUSB"/>
    <property type="match status" value="1"/>
</dbReference>
<dbReference type="GO" id="GO:1990228">
    <property type="term" value="C:sulfurtransferase complex"/>
    <property type="evidence" value="ECO:0007669"/>
    <property type="project" value="TreeGrafter"/>
</dbReference>